<feature type="compositionally biased region" description="Polar residues" evidence="1">
    <location>
        <begin position="382"/>
        <end position="391"/>
    </location>
</feature>
<comment type="caution">
    <text evidence="3">The sequence shown here is derived from an EMBL/GenBank/DDBJ whole genome shotgun (WGS) entry which is preliminary data.</text>
</comment>
<feature type="domain" description="aECM cysteine-cradle" evidence="2">
    <location>
        <begin position="554"/>
        <end position="607"/>
    </location>
</feature>
<keyword evidence="4" id="KW-1185">Reference proteome</keyword>
<feature type="compositionally biased region" description="Low complexity" evidence="1">
    <location>
        <begin position="351"/>
        <end position="366"/>
    </location>
</feature>
<feature type="compositionally biased region" description="Basic residues" evidence="1">
    <location>
        <begin position="408"/>
        <end position="423"/>
    </location>
</feature>
<feature type="compositionally biased region" description="Basic and acidic residues" evidence="1">
    <location>
        <begin position="506"/>
        <end position="536"/>
    </location>
</feature>
<feature type="region of interest" description="Disordered" evidence="1">
    <location>
        <begin position="348"/>
        <end position="456"/>
    </location>
</feature>
<dbReference type="Proteomes" id="UP000835052">
    <property type="component" value="Unassembled WGS sequence"/>
</dbReference>
<evidence type="ECO:0000256" key="1">
    <source>
        <dbReference type="SAM" id="MobiDB-lite"/>
    </source>
</evidence>
<dbReference type="EMBL" id="CAJGYM010000042">
    <property type="protein sequence ID" value="CAD6194156.1"/>
    <property type="molecule type" value="Genomic_DNA"/>
</dbReference>
<dbReference type="OrthoDB" id="5865092at2759"/>
<name>A0A8S1HBX1_9PELO</name>
<feature type="compositionally biased region" description="Basic and acidic residues" evidence="1">
    <location>
        <begin position="116"/>
        <end position="131"/>
    </location>
</feature>
<dbReference type="PANTHER" id="PTHR37435">
    <property type="entry name" value="PROTEIN CBG14344"/>
    <property type="match status" value="1"/>
</dbReference>
<evidence type="ECO:0000313" key="4">
    <source>
        <dbReference type="Proteomes" id="UP000835052"/>
    </source>
</evidence>
<organism evidence="3 4">
    <name type="scientific">Caenorhabditis auriculariae</name>
    <dbReference type="NCBI Taxonomy" id="2777116"/>
    <lineage>
        <taxon>Eukaryota</taxon>
        <taxon>Metazoa</taxon>
        <taxon>Ecdysozoa</taxon>
        <taxon>Nematoda</taxon>
        <taxon>Chromadorea</taxon>
        <taxon>Rhabditida</taxon>
        <taxon>Rhabditina</taxon>
        <taxon>Rhabditomorpha</taxon>
        <taxon>Rhabditoidea</taxon>
        <taxon>Rhabditidae</taxon>
        <taxon>Peloderinae</taxon>
        <taxon>Caenorhabditis</taxon>
    </lineage>
</organism>
<evidence type="ECO:0000313" key="3">
    <source>
        <dbReference type="EMBL" id="CAD6194156.1"/>
    </source>
</evidence>
<dbReference type="Pfam" id="PF23626">
    <property type="entry name" value="CCD_aECM"/>
    <property type="match status" value="1"/>
</dbReference>
<feature type="region of interest" description="Disordered" evidence="1">
    <location>
        <begin position="105"/>
        <end position="133"/>
    </location>
</feature>
<dbReference type="AlphaFoldDB" id="A0A8S1HBX1"/>
<feature type="compositionally biased region" description="Basic and acidic residues" evidence="1">
    <location>
        <begin position="392"/>
        <end position="407"/>
    </location>
</feature>
<proteinExistence type="predicted"/>
<sequence>MKGERSVDWGRTAHRFLFFVHLDGKKRKGRRAICRMRWLSCLTACALLGLGASQQRLFDVKQLFRETMAAMSQIPSALENSTTTSDSNSTSPKENNELAKLLHLPSGHYPETPKIPAKEGKPEVEKKEIPTEARSSFKTWEDVVAEQKKLEKEKEEEKAPKKSLQDKKDGDFLSISRLIEEASKSLQAAAELRTAPVLVSSTSTTTAPAPENPSIEKAEILYRPVKQADGKILYEQMMLVKSVDGKVRLISKPNPEFLPNLPTASPASFGDAITSLDGTYPAPTFPPMVNFFNREPVTTTSAPATTPAVVEQVTPKVTEKKLEISHKKHGKSRQYASKIVELNEPIHFGTSSSAEEQSEAEYSSEQRPMRRRLIKKPLSIRTIEQLSQQQKAEAEENGKKDESAQKPEKRRRFRTRKSHKKSKSSSSEESVTEAPKAPEPASEHFSQKFSSLPSEAEKTKIVRRKIIRKRILKRVKAASTESKESSTEAPPKPLRKVNISHKERRLSKSSEEPLPKRLRLSHETDSEEEQSKTSAEKIVLEKPKKIRKQRKLVTRPQCLNIRSFARQFAVENVREFAQEHCGFIENYYPELKCSMMDAYMTICEKYYEVMA</sequence>
<feature type="region of interest" description="Disordered" evidence="1">
    <location>
        <begin position="474"/>
        <end position="536"/>
    </location>
</feature>
<feature type="compositionally biased region" description="Low complexity" evidence="1">
    <location>
        <begin position="80"/>
        <end position="91"/>
    </location>
</feature>
<dbReference type="PANTHER" id="PTHR37435:SF6">
    <property type="entry name" value="TITIN"/>
    <property type="match status" value="1"/>
</dbReference>
<reference evidence="3" key="1">
    <citation type="submission" date="2020-10" db="EMBL/GenBank/DDBJ databases">
        <authorList>
            <person name="Kikuchi T."/>
        </authorList>
    </citation>
    <scope>NUCLEOTIDE SEQUENCE</scope>
    <source>
        <strain evidence="3">NKZ352</strain>
    </source>
</reference>
<accession>A0A8S1HBX1</accession>
<dbReference type="InterPro" id="IPR055352">
    <property type="entry name" value="CCD_aECM"/>
</dbReference>
<feature type="compositionally biased region" description="Basic residues" evidence="1">
    <location>
        <begin position="493"/>
        <end position="505"/>
    </location>
</feature>
<feature type="region of interest" description="Disordered" evidence="1">
    <location>
        <begin position="75"/>
        <end position="94"/>
    </location>
</feature>
<protein>
    <recommendedName>
        <fullName evidence="2">aECM cysteine-cradle domain-containing protein</fullName>
    </recommendedName>
</protein>
<gene>
    <name evidence="3" type="ORF">CAUJ_LOCUS10075</name>
</gene>
<evidence type="ECO:0000259" key="2">
    <source>
        <dbReference type="Pfam" id="PF23626"/>
    </source>
</evidence>